<dbReference type="InterPro" id="IPR013087">
    <property type="entry name" value="Znf_C2H2_type"/>
</dbReference>
<dbReference type="FunFam" id="3.30.160.60:FF:000446">
    <property type="entry name" value="Zinc finger protein"/>
    <property type="match status" value="1"/>
</dbReference>
<dbReference type="PANTHER" id="PTHR23235:SF142">
    <property type="entry name" value="ZINC FINGER PROTEIN 384"/>
    <property type="match status" value="1"/>
</dbReference>
<keyword evidence="4" id="KW-0862">Zinc</keyword>
<keyword evidence="5" id="KW-0539">Nucleus</keyword>
<evidence type="ECO:0000256" key="8">
    <source>
        <dbReference type="SAM" id="SignalP"/>
    </source>
</evidence>
<proteinExistence type="predicted"/>
<evidence type="ECO:0000256" key="7">
    <source>
        <dbReference type="SAM" id="MobiDB-lite"/>
    </source>
</evidence>
<dbReference type="Proteomes" id="UP000515161">
    <property type="component" value="Unplaced"/>
</dbReference>
<evidence type="ECO:0000256" key="2">
    <source>
        <dbReference type="ARBA" id="ARBA00022737"/>
    </source>
</evidence>
<name>A0A6P8U9Z0_GYMAC</name>
<feature type="region of interest" description="Disordered" evidence="7">
    <location>
        <begin position="177"/>
        <end position="229"/>
    </location>
</feature>
<evidence type="ECO:0000256" key="3">
    <source>
        <dbReference type="ARBA" id="ARBA00022771"/>
    </source>
</evidence>
<dbReference type="GeneID" id="117547195"/>
<keyword evidence="10" id="KW-1185">Reference proteome</keyword>
<dbReference type="FunFam" id="3.30.160.60:FF:000624">
    <property type="entry name" value="zinc finger protein 697"/>
    <property type="match status" value="1"/>
</dbReference>
<dbReference type="PROSITE" id="PS50157">
    <property type="entry name" value="ZINC_FINGER_C2H2_2"/>
    <property type="match status" value="3"/>
</dbReference>
<dbReference type="Gene3D" id="3.30.160.60">
    <property type="entry name" value="Classic Zinc Finger"/>
    <property type="match status" value="3"/>
</dbReference>
<dbReference type="GO" id="GO:0000981">
    <property type="term" value="F:DNA-binding transcription factor activity, RNA polymerase II-specific"/>
    <property type="evidence" value="ECO:0007669"/>
    <property type="project" value="TreeGrafter"/>
</dbReference>
<evidence type="ECO:0000256" key="4">
    <source>
        <dbReference type="ARBA" id="ARBA00022833"/>
    </source>
</evidence>
<feature type="domain" description="C2H2-type" evidence="9">
    <location>
        <begin position="340"/>
        <end position="367"/>
    </location>
</feature>
<dbReference type="GO" id="GO:0008270">
    <property type="term" value="F:zinc ion binding"/>
    <property type="evidence" value="ECO:0007669"/>
    <property type="project" value="UniProtKB-KW"/>
</dbReference>
<keyword evidence="1" id="KW-0479">Metal-binding</keyword>
<gene>
    <name evidence="11" type="primary">LOC117547195</name>
</gene>
<dbReference type="InParanoid" id="A0A6P8U9Z0"/>
<feature type="region of interest" description="Disordered" evidence="7">
    <location>
        <begin position="244"/>
        <end position="284"/>
    </location>
</feature>
<protein>
    <submittedName>
        <fullName evidence="11">Zinc finger protein mnm-2-like isoform X1</fullName>
    </submittedName>
</protein>
<feature type="compositionally biased region" description="Polar residues" evidence="7">
    <location>
        <begin position="274"/>
        <end position="283"/>
    </location>
</feature>
<evidence type="ECO:0000256" key="5">
    <source>
        <dbReference type="ARBA" id="ARBA00023242"/>
    </source>
</evidence>
<evidence type="ECO:0000313" key="11">
    <source>
        <dbReference type="RefSeq" id="XP_034073654.1"/>
    </source>
</evidence>
<feature type="signal peptide" evidence="8">
    <location>
        <begin position="1"/>
        <end position="27"/>
    </location>
</feature>
<dbReference type="SUPFAM" id="SSF57667">
    <property type="entry name" value="beta-beta-alpha zinc fingers"/>
    <property type="match status" value="2"/>
</dbReference>
<sequence length="430" mass="47450">MLFRKTLVSRNTICILVLFLLLRRLEPPERFTLREFITCDEITRSGSKEAGQQSSGWMASLRGVALQEQISIILGALTTAAVQEICELVAEGYQALQTEIQRKHKENQDLKKKLILIESIVVRGVRAGIEPATEGRAGIEPTTEDAQQPENDRGHTTAAGGGGAVLREELPDVVLIKDEDSDSNHSSEEDDKTSSSRDLVSRSVKRLWPGGEDADRKSSSEPPKPAKKNFPVYLVDSLEAGESLGSFSSHTDPNRPSFFSLTESPSSSPRTTLQMTDSPSSPRTLPPFPQFHQSGNLEDGDAFGLKMVSVSGSYSNESSGSAFDYEMRDQFSGAEGGKRLFCPVCSKTYATSQNLEVHMRIHTGERPFRCAHCGKKFTQSAHLKAHEHVHSGERPYTCTLCPRSFIVKYSLKLHMDRYHASGGEQNVMLT</sequence>
<dbReference type="RefSeq" id="XP_034073654.1">
    <property type="nucleotide sequence ID" value="XM_034217763.1"/>
</dbReference>
<dbReference type="PROSITE" id="PS00028">
    <property type="entry name" value="ZINC_FINGER_C2H2_1"/>
    <property type="match status" value="3"/>
</dbReference>
<feature type="chain" id="PRO_5027703821" evidence="8">
    <location>
        <begin position="28"/>
        <end position="430"/>
    </location>
</feature>
<evidence type="ECO:0000256" key="6">
    <source>
        <dbReference type="PROSITE-ProRule" id="PRU00042"/>
    </source>
</evidence>
<feature type="domain" description="C2H2-type" evidence="9">
    <location>
        <begin position="396"/>
        <end position="424"/>
    </location>
</feature>
<dbReference type="Pfam" id="PF00096">
    <property type="entry name" value="zf-C2H2"/>
    <property type="match status" value="3"/>
</dbReference>
<accession>A0A6P8U9Z0</accession>
<keyword evidence="2" id="KW-0677">Repeat</keyword>
<reference evidence="11" key="1">
    <citation type="submission" date="2025-08" db="UniProtKB">
        <authorList>
            <consortium name="RefSeq"/>
        </authorList>
    </citation>
    <scope>IDENTIFICATION</scope>
</reference>
<evidence type="ECO:0000256" key="1">
    <source>
        <dbReference type="ARBA" id="ARBA00022723"/>
    </source>
</evidence>
<dbReference type="PANTHER" id="PTHR23235">
    <property type="entry name" value="KRUEPPEL-LIKE TRANSCRIPTION FACTOR"/>
    <property type="match status" value="1"/>
</dbReference>
<feature type="domain" description="C2H2-type" evidence="9">
    <location>
        <begin position="368"/>
        <end position="395"/>
    </location>
</feature>
<dbReference type="KEGG" id="gacu:117547195"/>
<feature type="region of interest" description="Disordered" evidence="7">
    <location>
        <begin position="132"/>
        <end position="164"/>
    </location>
</feature>
<dbReference type="FunFam" id="3.30.160.60:FF:000625">
    <property type="entry name" value="Zinc finger protein 536"/>
    <property type="match status" value="1"/>
</dbReference>
<dbReference type="GO" id="GO:0000978">
    <property type="term" value="F:RNA polymerase II cis-regulatory region sequence-specific DNA binding"/>
    <property type="evidence" value="ECO:0007669"/>
    <property type="project" value="TreeGrafter"/>
</dbReference>
<keyword evidence="3 6" id="KW-0863">Zinc-finger</keyword>
<dbReference type="AlphaFoldDB" id="A0A6P8U9Z0"/>
<evidence type="ECO:0000313" key="10">
    <source>
        <dbReference type="Proteomes" id="UP000515161"/>
    </source>
</evidence>
<evidence type="ECO:0000259" key="9">
    <source>
        <dbReference type="PROSITE" id="PS50157"/>
    </source>
</evidence>
<feature type="compositionally biased region" description="Low complexity" evidence="7">
    <location>
        <begin position="256"/>
        <end position="273"/>
    </location>
</feature>
<keyword evidence="8" id="KW-0732">Signal</keyword>
<feature type="compositionally biased region" description="Basic and acidic residues" evidence="7">
    <location>
        <begin position="177"/>
        <end position="195"/>
    </location>
</feature>
<dbReference type="InterPro" id="IPR036236">
    <property type="entry name" value="Znf_C2H2_sf"/>
</dbReference>
<organism evidence="10 11">
    <name type="scientific">Gymnodraco acuticeps</name>
    <name type="common">Antarctic dragonfish</name>
    <dbReference type="NCBI Taxonomy" id="8218"/>
    <lineage>
        <taxon>Eukaryota</taxon>
        <taxon>Metazoa</taxon>
        <taxon>Chordata</taxon>
        <taxon>Craniata</taxon>
        <taxon>Vertebrata</taxon>
        <taxon>Euteleostomi</taxon>
        <taxon>Actinopterygii</taxon>
        <taxon>Neopterygii</taxon>
        <taxon>Teleostei</taxon>
        <taxon>Neoteleostei</taxon>
        <taxon>Acanthomorphata</taxon>
        <taxon>Eupercaria</taxon>
        <taxon>Perciformes</taxon>
        <taxon>Notothenioidei</taxon>
        <taxon>Bathydraconidae</taxon>
        <taxon>Gymnodraco</taxon>
    </lineage>
</organism>
<dbReference type="SMART" id="SM00355">
    <property type="entry name" value="ZnF_C2H2"/>
    <property type="match status" value="3"/>
</dbReference>
<dbReference type="OrthoDB" id="654211at2759"/>